<evidence type="ECO:0000256" key="2">
    <source>
        <dbReference type="ARBA" id="ARBA00022723"/>
    </source>
</evidence>
<keyword evidence="4" id="KW-0560">Oxidoreductase</keyword>
<dbReference type="EMBL" id="JACYXI010000005">
    <property type="protein sequence ID" value="MBD8891893.1"/>
    <property type="molecule type" value="Genomic_DNA"/>
</dbReference>
<dbReference type="Gene3D" id="2.60.120.590">
    <property type="entry name" value="Alpha-ketoglutarate-dependent dioxygenase AlkB-like"/>
    <property type="match status" value="1"/>
</dbReference>
<keyword evidence="3 7" id="KW-0223">Dioxygenase</keyword>
<dbReference type="PANTHER" id="PTHR16557:SF2">
    <property type="entry name" value="NUCLEIC ACID DIOXYGENASE ALKBH1"/>
    <property type="match status" value="1"/>
</dbReference>
<dbReference type="PROSITE" id="PS51471">
    <property type="entry name" value="FE2OG_OXY"/>
    <property type="match status" value="1"/>
</dbReference>
<comment type="cofactor">
    <cofactor evidence="1">
        <name>Fe(2+)</name>
        <dbReference type="ChEBI" id="CHEBI:29033"/>
    </cofactor>
</comment>
<protein>
    <submittedName>
        <fullName evidence="7">Alpha-ketoglutarate-dependent dioxygenase AlkB</fullName>
    </submittedName>
</protein>
<evidence type="ECO:0000313" key="7">
    <source>
        <dbReference type="EMBL" id="MBD8891893.1"/>
    </source>
</evidence>
<dbReference type="Pfam" id="PF13532">
    <property type="entry name" value="2OG-FeII_Oxy_2"/>
    <property type="match status" value="1"/>
</dbReference>
<sequence>MRRFARLSVFSINLPSWLPAEAAQSRRRRRGRNTVTKAASQPEGFRLLPGYFSRPAQEELLENLRMVLVDAPLFRPVMPRTGKPFSVRMSNCGPLGWVSDIHGYRYQPAHPATGNPWPAMPDMLVKLWQDVAPDAPEPEACLINFYETSAKMGLHQDRDEETFDTPVVSVSLGDTATFRIGGTNRKDPTTSLRLSSGDVAVLGGPSRLAFHGIDRILPGTSTLLKNGGRINLTLRRVTKA</sequence>
<dbReference type="InterPro" id="IPR005123">
    <property type="entry name" value="Oxoglu/Fe-dep_dioxygenase_dom"/>
</dbReference>
<keyword evidence="8" id="KW-1185">Reference proteome</keyword>
<evidence type="ECO:0000313" key="8">
    <source>
        <dbReference type="Proteomes" id="UP000632063"/>
    </source>
</evidence>
<dbReference type="InterPro" id="IPR027450">
    <property type="entry name" value="AlkB-like"/>
</dbReference>
<organism evidence="7 8">
    <name type="scientific">Roseibium litorale</name>
    <dbReference type="NCBI Taxonomy" id="2803841"/>
    <lineage>
        <taxon>Bacteria</taxon>
        <taxon>Pseudomonadati</taxon>
        <taxon>Pseudomonadota</taxon>
        <taxon>Alphaproteobacteria</taxon>
        <taxon>Hyphomicrobiales</taxon>
        <taxon>Stappiaceae</taxon>
        <taxon>Roseibium</taxon>
    </lineage>
</organism>
<evidence type="ECO:0000256" key="5">
    <source>
        <dbReference type="ARBA" id="ARBA00023004"/>
    </source>
</evidence>
<name>A0ABR9CM15_9HYPH</name>
<evidence type="ECO:0000256" key="4">
    <source>
        <dbReference type="ARBA" id="ARBA00023002"/>
    </source>
</evidence>
<keyword evidence="5" id="KW-0408">Iron</keyword>
<evidence type="ECO:0000259" key="6">
    <source>
        <dbReference type="PROSITE" id="PS51471"/>
    </source>
</evidence>
<feature type="domain" description="Fe2OG dioxygenase" evidence="6">
    <location>
        <begin position="137"/>
        <end position="238"/>
    </location>
</feature>
<comment type="caution">
    <text evidence="7">The sequence shown here is derived from an EMBL/GenBank/DDBJ whole genome shotgun (WGS) entry which is preliminary data.</text>
</comment>
<evidence type="ECO:0000256" key="3">
    <source>
        <dbReference type="ARBA" id="ARBA00022964"/>
    </source>
</evidence>
<dbReference type="SUPFAM" id="SSF51197">
    <property type="entry name" value="Clavaminate synthase-like"/>
    <property type="match status" value="1"/>
</dbReference>
<evidence type="ECO:0000256" key="1">
    <source>
        <dbReference type="ARBA" id="ARBA00001954"/>
    </source>
</evidence>
<dbReference type="GO" id="GO:0051213">
    <property type="term" value="F:dioxygenase activity"/>
    <property type="evidence" value="ECO:0007669"/>
    <property type="project" value="UniProtKB-KW"/>
</dbReference>
<dbReference type="Proteomes" id="UP000632063">
    <property type="component" value="Unassembled WGS sequence"/>
</dbReference>
<reference evidence="7 8" key="2">
    <citation type="journal article" date="2021" name="Int. J. Syst. Evol. Microbiol.">
        <title>Roseibium litorale sp. nov., isolated from a tidal flat sediment and proposal for the reclassification of Labrenzia polysiphoniae as Roseibium polysiphoniae comb. nov.</title>
        <authorList>
            <person name="Liu Y."/>
            <person name="Pei T."/>
            <person name="Du J."/>
            <person name="Chao M."/>
            <person name="Deng M.R."/>
            <person name="Zhu H."/>
        </authorList>
    </citation>
    <scope>NUCLEOTIDE SEQUENCE [LARGE SCALE GENOMIC DNA]</scope>
    <source>
        <strain evidence="7 8">4C16A</strain>
    </source>
</reference>
<keyword evidence="2" id="KW-0479">Metal-binding</keyword>
<proteinExistence type="predicted"/>
<reference evidence="8" key="1">
    <citation type="submission" date="2020-09" db="EMBL/GenBank/DDBJ databases">
        <title>The genome sequence of strain Labrenzia suaedae 4C16A.</title>
        <authorList>
            <person name="Liu Y."/>
        </authorList>
    </citation>
    <scope>NUCLEOTIDE SEQUENCE [LARGE SCALE GENOMIC DNA]</scope>
    <source>
        <strain evidence="8">4C16A</strain>
    </source>
</reference>
<dbReference type="InterPro" id="IPR037151">
    <property type="entry name" value="AlkB-like_sf"/>
</dbReference>
<dbReference type="PANTHER" id="PTHR16557">
    <property type="entry name" value="ALKYLATED DNA REPAIR PROTEIN ALKB-RELATED"/>
    <property type="match status" value="1"/>
</dbReference>
<dbReference type="InterPro" id="IPR004574">
    <property type="entry name" value="Alkb"/>
</dbReference>
<accession>A0ABR9CM15</accession>
<gene>
    <name evidence="7" type="ORF">IG616_10050</name>
</gene>